<evidence type="ECO:0000256" key="1">
    <source>
        <dbReference type="ARBA" id="ARBA00010587"/>
    </source>
</evidence>
<dbReference type="InterPro" id="IPR050669">
    <property type="entry name" value="Hemerythrin"/>
</dbReference>
<dbReference type="PROSITE" id="PS00550">
    <property type="entry name" value="HEMERYTHRINS"/>
    <property type="match status" value="1"/>
</dbReference>
<comment type="similarity">
    <text evidence="1">Belongs to the hemerythrin family.</text>
</comment>
<reference evidence="6 7" key="1">
    <citation type="submission" date="2018-10" db="EMBL/GenBank/DDBJ databases">
        <title>Genomic Encyclopedia of Type Strains, Phase IV (KMG-IV): sequencing the most valuable type-strain genomes for metagenomic binning, comparative biology and taxonomic classification.</title>
        <authorList>
            <person name="Goeker M."/>
        </authorList>
    </citation>
    <scope>NUCLEOTIDE SEQUENCE [LARGE SCALE GENOMIC DNA]</scope>
    <source>
        <strain evidence="6 7">DSM 15521</strain>
    </source>
</reference>
<dbReference type="InterPro" id="IPR012827">
    <property type="entry name" value="Hemerythrin_metal-bd"/>
</dbReference>
<evidence type="ECO:0000256" key="3">
    <source>
        <dbReference type="ARBA" id="ARBA00022723"/>
    </source>
</evidence>
<organism evidence="6 7">
    <name type="scientific">Thermovibrio guaymasensis</name>
    <dbReference type="NCBI Taxonomy" id="240167"/>
    <lineage>
        <taxon>Bacteria</taxon>
        <taxon>Pseudomonadati</taxon>
        <taxon>Aquificota</taxon>
        <taxon>Aquificia</taxon>
        <taxon>Desulfurobacteriales</taxon>
        <taxon>Desulfurobacteriaceae</taxon>
        <taxon>Thermovibrio</taxon>
    </lineage>
</organism>
<keyword evidence="2" id="KW-0813">Transport</keyword>
<dbReference type="GO" id="GO:0005344">
    <property type="term" value="F:oxygen carrier activity"/>
    <property type="evidence" value="ECO:0007669"/>
    <property type="project" value="UniProtKB-KW"/>
</dbReference>
<dbReference type="Gene3D" id="1.20.120.50">
    <property type="entry name" value="Hemerythrin-like"/>
    <property type="match status" value="1"/>
</dbReference>
<evidence type="ECO:0000256" key="4">
    <source>
        <dbReference type="ARBA" id="ARBA00023004"/>
    </source>
</evidence>
<dbReference type="AlphaFoldDB" id="A0A420W7M7"/>
<dbReference type="GO" id="GO:0046872">
    <property type="term" value="F:metal ion binding"/>
    <property type="evidence" value="ECO:0007669"/>
    <property type="project" value="UniProtKB-KW"/>
</dbReference>
<dbReference type="PANTHER" id="PTHR37164">
    <property type="entry name" value="BACTERIOHEMERYTHRIN"/>
    <property type="match status" value="1"/>
</dbReference>
<keyword evidence="3" id="KW-0479">Metal-binding</keyword>
<dbReference type="PANTHER" id="PTHR37164:SF1">
    <property type="entry name" value="BACTERIOHEMERYTHRIN"/>
    <property type="match status" value="1"/>
</dbReference>
<proteinExistence type="inferred from homology"/>
<dbReference type="NCBIfam" id="TIGR02481">
    <property type="entry name" value="hemeryth_dom"/>
    <property type="match status" value="1"/>
</dbReference>
<keyword evidence="4" id="KW-0408">Iron</keyword>
<dbReference type="Pfam" id="PF01814">
    <property type="entry name" value="Hemerythrin"/>
    <property type="match status" value="1"/>
</dbReference>
<dbReference type="SUPFAM" id="SSF47188">
    <property type="entry name" value="Hemerythrin-like"/>
    <property type="match status" value="1"/>
</dbReference>
<keyword evidence="7" id="KW-1185">Reference proteome</keyword>
<name>A0A420W7M7_9BACT</name>
<dbReference type="InterPro" id="IPR016131">
    <property type="entry name" value="Haemerythrin_Fe_BS"/>
</dbReference>
<comment type="caution">
    <text evidence="6">The sequence shown here is derived from an EMBL/GenBank/DDBJ whole genome shotgun (WGS) entry which is preliminary data.</text>
</comment>
<dbReference type="Proteomes" id="UP000280881">
    <property type="component" value="Unassembled WGS sequence"/>
</dbReference>
<protein>
    <submittedName>
        <fullName evidence="6">Hemerythrin</fullName>
    </submittedName>
</protein>
<feature type="domain" description="Hemerythrin-like" evidence="5">
    <location>
        <begin position="17"/>
        <end position="128"/>
    </location>
</feature>
<evidence type="ECO:0000256" key="2">
    <source>
        <dbReference type="ARBA" id="ARBA00022621"/>
    </source>
</evidence>
<dbReference type="RefSeq" id="WP_121169531.1">
    <property type="nucleotide sequence ID" value="NZ_RBIE01000001.1"/>
</dbReference>
<evidence type="ECO:0000259" key="5">
    <source>
        <dbReference type="Pfam" id="PF01814"/>
    </source>
</evidence>
<dbReference type="CDD" id="cd12107">
    <property type="entry name" value="Hemerythrin"/>
    <property type="match status" value="1"/>
</dbReference>
<dbReference type="OrthoDB" id="9774644at2"/>
<evidence type="ECO:0000313" key="6">
    <source>
        <dbReference type="EMBL" id="RKQ63304.1"/>
    </source>
</evidence>
<dbReference type="InterPro" id="IPR035938">
    <property type="entry name" value="Hemerythrin-like_sf"/>
</dbReference>
<dbReference type="InterPro" id="IPR012312">
    <property type="entry name" value="Hemerythrin-like"/>
</dbReference>
<gene>
    <name evidence="6" type="ORF">C7457_0171</name>
</gene>
<accession>A0A420W7M7</accession>
<evidence type="ECO:0000313" key="7">
    <source>
        <dbReference type="Proteomes" id="UP000280881"/>
    </source>
</evidence>
<keyword evidence="2" id="KW-0561">Oxygen transport</keyword>
<dbReference type="EMBL" id="RBIE01000001">
    <property type="protein sequence ID" value="RKQ63304.1"/>
    <property type="molecule type" value="Genomic_DNA"/>
</dbReference>
<sequence length="140" mass="17108">MALIEKRVLPLVDYPGMNRVHKRELDYLNNLYDAIVSGEDDRKVDELLDEFLSDVKNHFSYEEDLMRKSHFFAYPCHSGEHERVLRELKDVKRRWRESRDREFLKKYFEETFKDWIVEHIQTMDTVTAQWLNRVMSGFLY</sequence>